<dbReference type="KEGG" id="ain:Acin_1698"/>
<evidence type="ECO:0000256" key="6">
    <source>
        <dbReference type="PIRNR" id="PIRNR002854"/>
    </source>
</evidence>
<dbReference type="PANTHER" id="PTHR30429:SF0">
    <property type="entry name" value="METHIONINE-BINDING LIPOPROTEIN METQ"/>
    <property type="match status" value="1"/>
</dbReference>
<reference evidence="8 9" key="1">
    <citation type="journal article" date="2011" name="J. Bacteriol.">
        <title>Complete genome sequence of Acidaminococcus intestini RYC-MR95, a Gram-negative bacterium from the phylum Firmicutes.</title>
        <authorList>
            <person name="D'Auria G."/>
            <person name="Galan J.C."/>
            <person name="Rodriguez-Alcayna M."/>
            <person name="Moya A."/>
            <person name="Baquero F."/>
            <person name="Latorre A."/>
        </authorList>
    </citation>
    <scope>NUCLEOTIDE SEQUENCE [LARGE SCALE GENOMIC DNA]</scope>
    <source>
        <strain evidence="8 9">RyC-MR95</strain>
    </source>
</reference>
<dbReference type="GO" id="GO:0016020">
    <property type="term" value="C:membrane"/>
    <property type="evidence" value="ECO:0007669"/>
    <property type="project" value="UniProtKB-SubCell"/>
</dbReference>
<keyword evidence="2" id="KW-0732">Signal</keyword>
<dbReference type="PANTHER" id="PTHR30429">
    <property type="entry name" value="D-METHIONINE-BINDING LIPOPROTEIN METQ"/>
    <property type="match status" value="1"/>
</dbReference>
<evidence type="ECO:0000256" key="1">
    <source>
        <dbReference type="ARBA" id="ARBA00004635"/>
    </source>
</evidence>
<dbReference type="HOGENOM" id="CLU_067080_0_0_9"/>
<sequence length="289" mass="31394">MQTKPQTGTTERMLMTMKKTVWALAGLLALGALVAGCSGEKKEAAQSSDKKVVLKVGATPVPHAEILNEIKPLLAKDGIDLQIIEFTDYVKPNLSLNDKEIDANFFQHEPYLKKFAADRKLDLVNLVAVHIEPMGVYSKKLKDIKSVPDGAKVAIPNDPTNGGRALNILAKAGLIKLKDGVGISATVGDIVENPKNLKITEAEAAMLPRTLDDVDLAVINSNFAMEAKLNPTKDALFIEPKDSPYANIVAVRKGDENRKEIQALKKALTSPEVKKFIEEKYKGAVIPAF</sequence>
<feature type="lipid moiety-binding region" description="S-diacylglycerol cysteine" evidence="7">
    <location>
        <position position="37"/>
    </location>
</feature>
<evidence type="ECO:0000256" key="3">
    <source>
        <dbReference type="ARBA" id="ARBA00023136"/>
    </source>
</evidence>
<organism evidence="8 9">
    <name type="scientific">Acidaminococcus intestini (strain RyC-MR95)</name>
    <dbReference type="NCBI Taxonomy" id="568816"/>
    <lineage>
        <taxon>Bacteria</taxon>
        <taxon>Bacillati</taxon>
        <taxon>Bacillota</taxon>
        <taxon>Negativicutes</taxon>
        <taxon>Acidaminococcales</taxon>
        <taxon>Acidaminococcaceae</taxon>
        <taxon>Acidaminococcus</taxon>
    </lineage>
</organism>
<dbReference type="PATRIC" id="fig|568816.4.peg.1648"/>
<keyword evidence="3" id="KW-0472">Membrane</keyword>
<dbReference type="Proteomes" id="UP000007093">
    <property type="component" value="Chromosome"/>
</dbReference>
<evidence type="ECO:0000313" key="8">
    <source>
        <dbReference type="EMBL" id="AEQ22912.1"/>
    </source>
</evidence>
<dbReference type="AlphaFoldDB" id="G4Q3A6"/>
<name>G4Q3A6_ACIIR</name>
<evidence type="ECO:0000256" key="4">
    <source>
        <dbReference type="ARBA" id="ARBA00023139"/>
    </source>
</evidence>
<protein>
    <recommendedName>
        <fullName evidence="6">Lipoprotein</fullName>
    </recommendedName>
</protein>
<accession>G4Q3A6</accession>
<keyword evidence="4" id="KW-0564">Palmitate</keyword>
<dbReference type="Pfam" id="PF03180">
    <property type="entry name" value="Lipoprotein_9"/>
    <property type="match status" value="1"/>
</dbReference>
<evidence type="ECO:0000313" key="9">
    <source>
        <dbReference type="Proteomes" id="UP000007093"/>
    </source>
</evidence>
<dbReference type="InterPro" id="IPR004872">
    <property type="entry name" value="Lipoprotein_NlpA"/>
</dbReference>
<dbReference type="STRING" id="568816.Acin_1698"/>
<dbReference type="NCBIfam" id="TIGR00363">
    <property type="entry name" value="MetQ/NlpA family lipoprotein"/>
    <property type="match status" value="1"/>
</dbReference>
<comment type="similarity">
    <text evidence="6">Belongs to the nlpA lipoprotein family.</text>
</comment>
<dbReference type="CDD" id="cd13597">
    <property type="entry name" value="PBP2_lipoprotein_Tp32"/>
    <property type="match status" value="1"/>
</dbReference>
<comment type="subcellular location">
    <subcellularLocation>
        <location evidence="1">Membrane</location>
        <topology evidence="1">Lipid-anchor</topology>
    </subcellularLocation>
</comment>
<keyword evidence="5 6" id="KW-0449">Lipoprotein</keyword>
<dbReference type="SUPFAM" id="SSF53850">
    <property type="entry name" value="Periplasmic binding protein-like II"/>
    <property type="match status" value="1"/>
</dbReference>
<keyword evidence="9" id="KW-1185">Reference proteome</keyword>
<evidence type="ECO:0000256" key="7">
    <source>
        <dbReference type="PIRSR" id="PIRSR002854-1"/>
    </source>
</evidence>
<dbReference type="InParanoid" id="G4Q3A6"/>
<dbReference type="Gene3D" id="3.40.190.10">
    <property type="entry name" value="Periplasmic binding protein-like II"/>
    <property type="match status" value="2"/>
</dbReference>
<dbReference type="EMBL" id="CP003058">
    <property type="protein sequence ID" value="AEQ22912.1"/>
    <property type="molecule type" value="Genomic_DNA"/>
</dbReference>
<dbReference type="eggNOG" id="COG1464">
    <property type="taxonomic scope" value="Bacteria"/>
</dbReference>
<evidence type="ECO:0000256" key="5">
    <source>
        <dbReference type="ARBA" id="ARBA00023288"/>
    </source>
</evidence>
<dbReference type="FunCoup" id="G4Q3A6">
    <property type="interactions" value="52"/>
</dbReference>
<gene>
    <name evidence="8" type="primary">yeeC</name>
    <name evidence="8" type="ordered locus">Acin_1698</name>
</gene>
<dbReference type="PIRSF" id="PIRSF002854">
    <property type="entry name" value="MetQ"/>
    <property type="match status" value="1"/>
</dbReference>
<proteinExistence type="inferred from homology"/>
<evidence type="ECO:0000256" key="2">
    <source>
        <dbReference type="ARBA" id="ARBA00022729"/>
    </source>
</evidence>